<sequence>MSAGRSSAPQQPEASRVAPSGRVYATQVEEPAVPSDVVAGFILIKGTRARALFDTGASNSFISISFAKSHEVEMSDSPDPWWVYILEHTFSVTKECLACPVQIGEWILPADLLVLKRMWGFDVILGVDWLSKYYAVIDCKSKVITFREPGQEELVYRACKSSRFAETVSASRA</sequence>
<reference evidence="1" key="1">
    <citation type="submission" date="2020-07" db="EMBL/GenBank/DDBJ databases">
        <authorList>
            <person name="Lin J."/>
        </authorList>
    </citation>
    <scope>NUCLEOTIDE SEQUENCE</scope>
</reference>
<dbReference type="Gene3D" id="2.40.70.10">
    <property type="entry name" value="Acid Proteases"/>
    <property type="match status" value="1"/>
</dbReference>
<dbReference type="AlphaFoldDB" id="A0A6V7NJ12"/>
<dbReference type="InterPro" id="IPR032567">
    <property type="entry name" value="RTL1-rel"/>
</dbReference>
<gene>
    <name evidence="1" type="ORF">CB5_LOCUS1802</name>
</gene>
<organism evidence="1">
    <name type="scientific">Ananas comosus var. bracteatus</name>
    <name type="common">red pineapple</name>
    <dbReference type="NCBI Taxonomy" id="296719"/>
    <lineage>
        <taxon>Eukaryota</taxon>
        <taxon>Viridiplantae</taxon>
        <taxon>Streptophyta</taxon>
        <taxon>Embryophyta</taxon>
        <taxon>Tracheophyta</taxon>
        <taxon>Spermatophyta</taxon>
        <taxon>Magnoliopsida</taxon>
        <taxon>Liliopsida</taxon>
        <taxon>Poales</taxon>
        <taxon>Bromeliaceae</taxon>
        <taxon>Bromelioideae</taxon>
        <taxon>Ananas</taxon>
    </lineage>
</organism>
<name>A0A6V7NJ12_ANACO</name>
<dbReference type="SUPFAM" id="SSF50630">
    <property type="entry name" value="Acid proteases"/>
    <property type="match status" value="1"/>
</dbReference>
<accession>A0A6V7NJ12</accession>
<evidence type="ECO:0000313" key="1">
    <source>
        <dbReference type="EMBL" id="CAD1818591.1"/>
    </source>
</evidence>
<dbReference type="CDD" id="cd00303">
    <property type="entry name" value="retropepsin_like"/>
    <property type="match status" value="1"/>
</dbReference>
<dbReference type="Pfam" id="PF08284">
    <property type="entry name" value="RVP_2"/>
    <property type="match status" value="1"/>
</dbReference>
<dbReference type="PANTHER" id="PTHR15503:SF45">
    <property type="entry name" value="RNA-DIRECTED DNA POLYMERASE HOMOLOG"/>
    <property type="match status" value="1"/>
</dbReference>
<dbReference type="EMBL" id="LR862139">
    <property type="protein sequence ID" value="CAD1818591.1"/>
    <property type="molecule type" value="Genomic_DNA"/>
</dbReference>
<dbReference type="InterPro" id="IPR021109">
    <property type="entry name" value="Peptidase_aspartic_dom_sf"/>
</dbReference>
<dbReference type="PANTHER" id="PTHR15503">
    <property type="entry name" value="LDOC1 RELATED"/>
    <property type="match status" value="1"/>
</dbReference>
<evidence type="ECO:0008006" key="2">
    <source>
        <dbReference type="Google" id="ProtNLM"/>
    </source>
</evidence>
<protein>
    <recommendedName>
        <fullName evidence="2">Reverse transcriptase domain-containing protein</fullName>
    </recommendedName>
</protein>
<proteinExistence type="predicted"/>